<keyword evidence="14 20" id="KW-0472">Membrane</keyword>
<evidence type="ECO:0000256" key="7">
    <source>
        <dbReference type="ARBA" id="ARBA00022490"/>
    </source>
</evidence>
<feature type="repeat" description="Solcar" evidence="20">
    <location>
        <begin position="630"/>
        <end position="720"/>
    </location>
</feature>
<dbReference type="SUPFAM" id="SSF57667">
    <property type="entry name" value="beta-beta-alpha zinc fingers"/>
    <property type="match status" value="2"/>
</dbReference>
<feature type="compositionally biased region" description="Acidic residues" evidence="22">
    <location>
        <begin position="936"/>
        <end position="946"/>
    </location>
</feature>
<evidence type="ECO:0000256" key="1">
    <source>
        <dbReference type="ARBA" id="ARBA00004123"/>
    </source>
</evidence>
<keyword evidence="7" id="KW-0963">Cytoplasm</keyword>
<evidence type="ECO:0000256" key="2">
    <source>
        <dbReference type="ARBA" id="ARBA00004448"/>
    </source>
</evidence>
<comment type="subunit">
    <text evidence="4">Monomer.</text>
</comment>
<evidence type="ECO:0000256" key="10">
    <source>
        <dbReference type="ARBA" id="ARBA00022792"/>
    </source>
</evidence>
<dbReference type="InterPro" id="IPR013087">
    <property type="entry name" value="Znf_C2H2_type"/>
</dbReference>
<dbReference type="GO" id="GO:1990544">
    <property type="term" value="P:mitochondrial ATP transmembrane transport"/>
    <property type="evidence" value="ECO:0007669"/>
    <property type="project" value="InterPro"/>
</dbReference>
<dbReference type="Gene3D" id="3.75.10.10">
    <property type="entry name" value="L-arginine/glycine Amidinotransferase, Chain A"/>
    <property type="match status" value="1"/>
</dbReference>
<feature type="transmembrane region" description="Helical" evidence="23">
    <location>
        <begin position="531"/>
        <end position="554"/>
    </location>
</feature>
<dbReference type="SUPFAM" id="SSF55909">
    <property type="entry name" value="Pentein"/>
    <property type="match status" value="1"/>
</dbReference>
<keyword evidence="19" id="KW-0863">Zinc-finger</keyword>
<keyword evidence="11" id="KW-0647">Proteasome</keyword>
<dbReference type="InterPro" id="IPR002113">
    <property type="entry name" value="ADT_euk_type"/>
</dbReference>
<dbReference type="EMBL" id="JABDTM020026479">
    <property type="protein sequence ID" value="KAH0811887.1"/>
    <property type="molecule type" value="Genomic_DNA"/>
</dbReference>
<feature type="repeat" description="Solcar" evidence="20">
    <location>
        <begin position="533"/>
        <end position="623"/>
    </location>
</feature>
<evidence type="ECO:0000256" key="21">
    <source>
        <dbReference type="SAM" id="Coils"/>
    </source>
</evidence>
<keyword evidence="26" id="KW-1185">Reference proteome</keyword>
<feature type="compositionally biased region" description="Low complexity" evidence="22">
    <location>
        <begin position="882"/>
        <end position="893"/>
    </location>
</feature>
<evidence type="ECO:0000256" key="9">
    <source>
        <dbReference type="ARBA" id="ARBA00022737"/>
    </source>
</evidence>
<dbReference type="PANTHER" id="PTHR45635">
    <property type="entry name" value="ADP,ATP CARRIER PROTEIN 1-RELATED-RELATED"/>
    <property type="match status" value="1"/>
</dbReference>
<evidence type="ECO:0000256" key="13">
    <source>
        <dbReference type="ARBA" id="ARBA00023128"/>
    </source>
</evidence>
<keyword evidence="13" id="KW-0496">Mitochondrion</keyword>
<evidence type="ECO:0000256" key="3">
    <source>
        <dbReference type="ARBA" id="ARBA00006375"/>
    </source>
</evidence>
<dbReference type="GO" id="GO:0008270">
    <property type="term" value="F:zinc ion binding"/>
    <property type="evidence" value="ECO:0007669"/>
    <property type="project" value="UniProtKB-KW"/>
</dbReference>
<feature type="repeat" description="Solcar" evidence="20">
    <location>
        <begin position="428"/>
        <end position="520"/>
    </location>
</feature>
<keyword evidence="8 20" id="KW-0812">Transmembrane</keyword>
<dbReference type="PRINTS" id="PR00927">
    <property type="entry name" value="ADPTRNSLCASE"/>
</dbReference>
<dbReference type="InterPro" id="IPR029055">
    <property type="entry name" value="Ntn_hydrolases_N"/>
</dbReference>
<evidence type="ECO:0000256" key="6">
    <source>
        <dbReference type="ARBA" id="ARBA00022449"/>
    </source>
</evidence>
<dbReference type="Gene3D" id="1.50.40.10">
    <property type="entry name" value="Mitochondrial carrier domain"/>
    <property type="match status" value="1"/>
</dbReference>
<keyword evidence="19" id="KW-0479">Metal-binding</keyword>
<evidence type="ECO:0000259" key="24">
    <source>
        <dbReference type="PROSITE" id="PS50157"/>
    </source>
</evidence>
<comment type="function">
    <text evidence="18">ADP:ATP antiporter that mediates import of ADP into the mitochondrial matrix for ATP synthesis, and export of ATP out to fuel the cell. Cycles between the cytoplasmic-open state (c-state) and the matrix-open state (m-state): operates by the alternating access mechanism with a single substrate-binding site intermittently exposed to either the cytosolic (c-state) or matrix (m-state) side of the inner mitochondrial membrane.</text>
</comment>
<dbReference type="GO" id="GO:0051603">
    <property type="term" value="P:proteolysis involved in protein catabolic process"/>
    <property type="evidence" value="ECO:0007669"/>
    <property type="project" value="InterPro"/>
</dbReference>
<evidence type="ECO:0000256" key="5">
    <source>
        <dbReference type="ARBA" id="ARBA00022448"/>
    </source>
</evidence>
<evidence type="ECO:0000256" key="8">
    <source>
        <dbReference type="ARBA" id="ARBA00022692"/>
    </source>
</evidence>
<comment type="catalytic activity">
    <reaction evidence="16">
        <text>ADP(in) + ATP(out) = ADP(out) + ATP(in)</text>
        <dbReference type="Rhea" id="RHEA:34999"/>
        <dbReference type="ChEBI" id="CHEBI:30616"/>
        <dbReference type="ChEBI" id="CHEBI:456216"/>
    </reaction>
    <physiologicalReaction direction="left-to-right" evidence="16">
        <dbReference type="Rhea" id="RHEA:35000"/>
    </physiologicalReaction>
</comment>
<gene>
    <name evidence="25" type="ORF">GEV33_010905</name>
</gene>
<comment type="subunit">
    <text evidence="17">The 26S proteasome consists of a 20S proteasome core and two 19S regulatory subunits. The 20S proteasome core is composed of 28 subunits that are arranged in four stacked rings, resulting in a barrel-shaped structure. The two end rings are each formed by seven alpha subunits, and the two central rings are each formed by seven beta subunits. The catalytic chamber with the active sites is on the inside of the barrel.</text>
</comment>
<dbReference type="GO" id="GO:0140021">
    <property type="term" value="P:mitochondrial ADP transmembrane transport"/>
    <property type="evidence" value="ECO:0007669"/>
    <property type="project" value="InterPro"/>
</dbReference>
<feature type="region of interest" description="Disordered" evidence="22">
    <location>
        <begin position="1251"/>
        <end position="1362"/>
    </location>
</feature>
<dbReference type="InterPro" id="IPR002067">
    <property type="entry name" value="MCP"/>
</dbReference>
<evidence type="ECO:0000256" key="14">
    <source>
        <dbReference type="ARBA" id="ARBA00023136"/>
    </source>
</evidence>
<feature type="compositionally biased region" description="Basic and acidic residues" evidence="22">
    <location>
        <begin position="973"/>
        <end position="983"/>
    </location>
</feature>
<dbReference type="GO" id="GO:0005839">
    <property type="term" value="C:proteasome core complex"/>
    <property type="evidence" value="ECO:0007669"/>
    <property type="project" value="InterPro"/>
</dbReference>
<dbReference type="GO" id="GO:0005743">
    <property type="term" value="C:mitochondrial inner membrane"/>
    <property type="evidence" value="ECO:0007669"/>
    <property type="project" value="UniProtKB-SubCell"/>
</dbReference>
<reference evidence="25" key="1">
    <citation type="journal article" date="2020" name="J Insects Food Feed">
        <title>The yellow mealworm (Tenebrio molitor) genome: a resource for the emerging insects as food and feed industry.</title>
        <authorList>
            <person name="Eriksson T."/>
            <person name="Andere A."/>
            <person name="Kelstrup H."/>
            <person name="Emery V."/>
            <person name="Picard C."/>
        </authorList>
    </citation>
    <scope>NUCLEOTIDE SEQUENCE</scope>
    <source>
        <strain evidence="25">Stoneville</strain>
        <tissue evidence="25">Whole head</tissue>
    </source>
</reference>
<feature type="transmembrane region" description="Helical" evidence="23">
    <location>
        <begin position="595"/>
        <end position="613"/>
    </location>
</feature>
<evidence type="ECO:0000313" key="26">
    <source>
        <dbReference type="Proteomes" id="UP000719412"/>
    </source>
</evidence>
<feature type="region of interest" description="Disordered" evidence="22">
    <location>
        <begin position="870"/>
        <end position="983"/>
    </location>
</feature>
<feature type="transmembrane region" description="Helical" evidence="23">
    <location>
        <begin position="633"/>
        <end position="653"/>
    </location>
</feature>
<evidence type="ECO:0000256" key="17">
    <source>
        <dbReference type="ARBA" id="ARBA00026071"/>
    </source>
</evidence>
<comment type="subcellular location">
    <subcellularLocation>
        <location evidence="2">Mitochondrion inner membrane</location>
        <topology evidence="2">Multi-pass membrane protein</topology>
    </subcellularLocation>
    <subcellularLocation>
        <location evidence="1">Nucleus</location>
    </subcellularLocation>
</comment>
<keyword evidence="5" id="KW-0813">Transport</keyword>
<dbReference type="PROSITE" id="PS51476">
    <property type="entry name" value="PROTEASOME_BETA_2"/>
    <property type="match status" value="1"/>
</dbReference>
<dbReference type="InterPro" id="IPR003604">
    <property type="entry name" value="Matrin/U1-like-C_Znf_C2H2"/>
</dbReference>
<dbReference type="Gene3D" id="3.60.20.10">
    <property type="entry name" value="Glutamine Phosphoribosylpyrophosphate, subunit 1, domain 1"/>
    <property type="match status" value="1"/>
</dbReference>
<evidence type="ECO:0000313" key="25">
    <source>
        <dbReference type="EMBL" id="KAH0811887.1"/>
    </source>
</evidence>
<dbReference type="InterPro" id="IPR056345">
    <property type="entry name" value="Znf-C2H2_CIZ1"/>
</dbReference>
<dbReference type="GO" id="GO:1901029">
    <property type="term" value="P:negative regulation of mitochondrial outer membrane permeabilization involved in apoptotic signaling pathway"/>
    <property type="evidence" value="ECO:0007669"/>
    <property type="project" value="TreeGrafter"/>
</dbReference>
<evidence type="ECO:0000256" key="18">
    <source>
        <dbReference type="ARBA" id="ARBA00045250"/>
    </source>
</evidence>
<dbReference type="PROSITE" id="PS50157">
    <property type="entry name" value="ZINC_FINGER_C2H2_2"/>
    <property type="match status" value="1"/>
</dbReference>
<dbReference type="SUPFAM" id="SSF103506">
    <property type="entry name" value="Mitochondrial carrier"/>
    <property type="match status" value="1"/>
</dbReference>
<dbReference type="SMART" id="SM00451">
    <property type="entry name" value="ZnF_U1"/>
    <property type="match status" value="2"/>
</dbReference>
<dbReference type="GO" id="GO:0005634">
    <property type="term" value="C:nucleus"/>
    <property type="evidence" value="ECO:0007669"/>
    <property type="project" value="UniProtKB-SubCell"/>
</dbReference>
<comment type="similarity">
    <text evidence="3">Belongs to the mitochondrial carrier (TC 2.A.29) family.</text>
</comment>
<dbReference type="InterPro" id="IPR018108">
    <property type="entry name" value="MCP_transmembrane"/>
</dbReference>
<feature type="compositionally biased region" description="Acidic residues" evidence="22">
    <location>
        <begin position="1283"/>
        <end position="1313"/>
    </location>
</feature>
<dbReference type="Pfam" id="PF12874">
    <property type="entry name" value="zf-met"/>
    <property type="match status" value="1"/>
</dbReference>
<dbReference type="PROSITE" id="PS00028">
    <property type="entry name" value="ZINC_FINGER_C2H2_1"/>
    <property type="match status" value="3"/>
</dbReference>
<keyword evidence="9" id="KW-0677">Repeat</keyword>
<name>A0A8J6HCI4_TENMO</name>
<dbReference type="SUPFAM" id="SSF56235">
    <property type="entry name" value="N-terminal nucleophile aminohydrolases (Ntn hydrolases)"/>
    <property type="match status" value="1"/>
</dbReference>
<feature type="coiled-coil region" evidence="21">
    <location>
        <begin position="1147"/>
        <end position="1190"/>
    </location>
</feature>
<comment type="caution">
    <text evidence="25">The sequence shown here is derived from an EMBL/GenBank/DDBJ whole genome shotgun (WGS) entry which is preliminary data.</text>
</comment>
<feature type="compositionally biased region" description="Basic and acidic residues" evidence="22">
    <location>
        <begin position="1322"/>
        <end position="1331"/>
    </location>
</feature>
<dbReference type="InterPro" id="IPR036236">
    <property type="entry name" value="Znf_C2H2_sf"/>
</dbReference>
<dbReference type="GO" id="GO:0003676">
    <property type="term" value="F:nucleic acid binding"/>
    <property type="evidence" value="ECO:0007669"/>
    <property type="project" value="InterPro"/>
</dbReference>
<evidence type="ECO:0000256" key="20">
    <source>
        <dbReference type="PROSITE-ProRule" id="PRU00282"/>
    </source>
</evidence>
<evidence type="ECO:0000256" key="23">
    <source>
        <dbReference type="SAM" id="Phobius"/>
    </source>
</evidence>
<evidence type="ECO:0000256" key="22">
    <source>
        <dbReference type="SAM" id="MobiDB-lite"/>
    </source>
</evidence>
<keyword evidence="6" id="KW-0050">Antiport</keyword>
<dbReference type="PRINTS" id="PR00926">
    <property type="entry name" value="MITOCARRIER"/>
</dbReference>
<dbReference type="InterPro" id="IPR023395">
    <property type="entry name" value="MCP_dom_sf"/>
</dbReference>
<dbReference type="Pfam" id="PF23330">
    <property type="entry name" value="zf-C2H2_14"/>
    <property type="match status" value="1"/>
</dbReference>
<evidence type="ECO:0000256" key="4">
    <source>
        <dbReference type="ARBA" id="ARBA00011245"/>
    </source>
</evidence>
<dbReference type="GO" id="GO:0005471">
    <property type="term" value="F:ATP:ADP antiporter activity"/>
    <property type="evidence" value="ECO:0007669"/>
    <property type="project" value="InterPro"/>
</dbReference>
<evidence type="ECO:0000256" key="12">
    <source>
        <dbReference type="ARBA" id="ARBA00022989"/>
    </source>
</evidence>
<organism evidence="25 26">
    <name type="scientific">Tenebrio molitor</name>
    <name type="common">Yellow mealworm beetle</name>
    <dbReference type="NCBI Taxonomy" id="7067"/>
    <lineage>
        <taxon>Eukaryota</taxon>
        <taxon>Metazoa</taxon>
        <taxon>Ecdysozoa</taxon>
        <taxon>Arthropoda</taxon>
        <taxon>Hexapoda</taxon>
        <taxon>Insecta</taxon>
        <taxon>Pterygota</taxon>
        <taxon>Neoptera</taxon>
        <taxon>Endopterygota</taxon>
        <taxon>Coleoptera</taxon>
        <taxon>Polyphaga</taxon>
        <taxon>Cucujiformia</taxon>
        <taxon>Tenebrionidae</taxon>
        <taxon>Tenebrio</taxon>
    </lineage>
</organism>
<dbReference type="FunFam" id="3.60.20.10:FF:000027">
    <property type="entry name" value="Proteasome subunit beta type-6"/>
    <property type="match status" value="1"/>
</dbReference>
<feature type="compositionally biased region" description="Basic and acidic residues" evidence="22">
    <location>
        <begin position="947"/>
        <end position="966"/>
    </location>
</feature>
<keyword evidence="10" id="KW-0999">Mitochondrion inner membrane</keyword>
<dbReference type="PROSITE" id="PS50920">
    <property type="entry name" value="SOLCAR"/>
    <property type="match status" value="3"/>
</dbReference>
<evidence type="ECO:0000256" key="16">
    <source>
        <dbReference type="ARBA" id="ARBA00024143"/>
    </source>
</evidence>
<keyword evidence="15" id="KW-0539">Nucleus</keyword>
<evidence type="ECO:0000256" key="11">
    <source>
        <dbReference type="ARBA" id="ARBA00022942"/>
    </source>
</evidence>
<keyword evidence="21" id="KW-0175">Coiled coil</keyword>
<reference evidence="25" key="2">
    <citation type="submission" date="2021-08" db="EMBL/GenBank/DDBJ databases">
        <authorList>
            <person name="Eriksson T."/>
        </authorList>
    </citation>
    <scope>NUCLEOTIDE SEQUENCE</scope>
    <source>
        <strain evidence="25">Stoneville</strain>
        <tissue evidence="25">Whole head</tissue>
    </source>
</reference>
<evidence type="ECO:0000256" key="15">
    <source>
        <dbReference type="ARBA" id="ARBA00023242"/>
    </source>
</evidence>
<dbReference type="InterPro" id="IPR001353">
    <property type="entry name" value="Proteasome_sua/b"/>
</dbReference>
<sequence length="1456" mass="164435">MSDAKAKLDGGDVLFTGREFFVGISQWTNEAGARAVAAAFPEYPCTPIKVKPETLALTDLAQGFVQVPDPKHLKTYITVGGPDLLCVGAGKEAQEVLKRMEREATFSYQTLTLPEDDAANVLYLNGTLVHRSIDEIPQSFKREDRLSAAIGEHFAAGQNVLRIILQLYSSQEVASHKEPLSMLIVAKPPQVFSKLTKSIIIYNSMKNGNRYQIKVGCCSSGFITFIFHLGLTRTNDEPRSGRPKTATSPEIVDKIHDVVLADRQINVHEIAEAVRMSDERIFHISHNEFDLKKLSATCVPPVLSPEQKRVQAQTPAECLKVFQNNPMDFKKRFVTMDETGIYHYIPETKNQSKQSGQYDNKKLKTAFQEKHPGLTKKKGLFHHDNAPAVHSNAVGQQKITELSARSVHKSSSSWLKQTTTKMSLADPVSFMKDFLAGGISAAISKTCVAPIERVKLLLQVQHISKQISESQRYKGMVDCFVRIPKEQGVLAYWRGNLANVIRYFPTQALNFAFKDKYKQIFLSGVDKKTQFWRYFLGNLASGGAAGATSLCFVYPLDFARTRLAADVGKGADKREFSGLGNCLVKIYKSDGLVGLYRGFGVSVQGIIIYRAAFFGFYDTAKGILPDPKNTPIFISWAIAQSVTTVAGIISYPFDTVRRRMMMQSGRAKSDIVYKNTAHCWVTIGKTEGAAAFFKGAFSNVLRDYATAPTQHHFSPYADNGGSVVAIAGDDFVVIGADTRLSAGFSIYTREQNKLFRLSDTTVLGCSGCWCDTLTLTRILNARMQMYQQEHNKIMATPACAQMLSTMLYYKRFFPYYISNILVGLDNEGKGCVYSYDPIGHCEKATYRAGGSAGALLQPLLDNQIGLKNMQNNRNGGWRQLDSNKNSGGNRNRGPFVPRDNRKRSPPKPKFIKEEKRKPEKKDEKAKDDKIDTIDLSLEDNRDDDGAEETKRGWKEEKKTGDDKKEEEQEDVEDQKKDEPRDLDGKYFGVPQKFLHCFVCNKDMWDGESFQKHIRGRAHKQMLQSLEESFHITVNILRENMRLSEEKKVIELNRVHRMNKNKFSRKFQEPESHCNMCDLKFLGKIITHRKTEGHQRLKRFLHPNCDVCGKEFPSRMDWVDHRLTPEHLRQLNELLEGKVGGEDGEIIEEDLEIDLEPLLEESMEMEEENPFLELSDDLNNLQNRIPAYKKNRAIATQSLKPFTGYMCDICHRSFENEEYAQAHLRTEGHYYAFVDALKLKFKKQSEELAAKEAETKKRKRDEDTEVGEKEEEVPEDTSQNGNEEMYDPEEACNEEEEPAPQTGQEEEEEEEETKVEEPAPVVVEKEVKKEEPAQQNTLTTPRMTRRGGAVKNGAGPKSKKAQPFNVCRNEGRKLTVELKKPWLYDDEEFLKTDESTTTAFSSTRWWSWQDQAIGGGCSTITMVGMQQPKVSISLDLGGGGGVVVTSYRCFLFIVNII</sequence>
<keyword evidence="12 23" id="KW-1133">Transmembrane helix</keyword>
<feature type="compositionally biased region" description="Acidic residues" evidence="22">
    <location>
        <begin position="1262"/>
        <end position="1274"/>
    </location>
</feature>
<dbReference type="PANTHER" id="PTHR45635:SF14">
    <property type="entry name" value="ADP_ATP TRANSLOCASE"/>
    <property type="match status" value="1"/>
</dbReference>
<dbReference type="Pfam" id="PF00227">
    <property type="entry name" value="Proteasome"/>
    <property type="match status" value="1"/>
</dbReference>
<dbReference type="Proteomes" id="UP000719412">
    <property type="component" value="Unassembled WGS sequence"/>
</dbReference>
<proteinExistence type="inferred from homology"/>
<feature type="compositionally biased region" description="Basic and acidic residues" evidence="22">
    <location>
        <begin position="910"/>
        <end position="932"/>
    </location>
</feature>
<dbReference type="SMART" id="SM00355">
    <property type="entry name" value="ZnF_C2H2"/>
    <property type="match status" value="3"/>
</dbReference>
<dbReference type="Pfam" id="PF00153">
    <property type="entry name" value="Mito_carr"/>
    <property type="match status" value="3"/>
</dbReference>
<dbReference type="FunFam" id="1.50.40.10:FF:000002">
    <property type="entry name" value="Putative ADP/ATP translocase 2-like"/>
    <property type="match status" value="1"/>
</dbReference>
<feature type="domain" description="C2H2-type" evidence="24">
    <location>
        <begin position="1204"/>
        <end position="1228"/>
    </location>
</feature>
<dbReference type="InterPro" id="IPR023333">
    <property type="entry name" value="Proteasome_suB-type"/>
</dbReference>
<protein>
    <recommendedName>
        <fullName evidence="24">C2H2-type domain-containing protein</fullName>
    </recommendedName>
</protein>
<evidence type="ECO:0000256" key="19">
    <source>
        <dbReference type="PROSITE-ProRule" id="PRU00042"/>
    </source>
</evidence>
<accession>A0A8J6HCI4</accession>
<keyword evidence="19" id="KW-0862">Zinc</keyword>